<gene>
    <name evidence="4" type="ORF">TEA_007964</name>
</gene>
<comment type="caution">
    <text evidence="4">The sequence shown here is derived from an EMBL/GenBank/DDBJ whole genome shotgun (WGS) entry which is preliminary data.</text>
</comment>
<evidence type="ECO:0000256" key="3">
    <source>
        <dbReference type="SAM" id="MobiDB-lite"/>
    </source>
</evidence>
<feature type="region of interest" description="Disordered" evidence="3">
    <location>
        <begin position="83"/>
        <end position="116"/>
    </location>
</feature>
<dbReference type="SUPFAM" id="SSF48452">
    <property type="entry name" value="TPR-like"/>
    <property type="match status" value="2"/>
</dbReference>
<evidence type="ECO:0000313" key="4">
    <source>
        <dbReference type="EMBL" id="THG20234.1"/>
    </source>
</evidence>
<feature type="region of interest" description="Disordered" evidence="3">
    <location>
        <begin position="598"/>
        <end position="647"/>
    </location>
</feature>
<dbReference type="GO" id="GO:0030014">
    <property type="term" value="C:CCR4-NOT complex"/>
    <property type="evidence" value="ECO:0007669"/>
    <property type="project" value="InterPro"/>
</dbReference>
<proteinExistence type="inferred from homology"/>
<dbReference type="GO" id="GO:0017148">
    <property type="term" value="P:negative regulation of translation"/>
    <property type="evidence" value="ECO:0007669"/>
    <property type="project" value="TreeGrafter"/>
</dbReference>
<feature type="compositionally biased region" description="Low complexity" evidence="3">
    <location>
        <begin position="83"/>
        <end position="100"/>
    </location>
</feature>
<dbReference type="Gene3D" id="2.60.120.590">
    <property type="entry name" value="Alpha-ketoglutarate-dependent dioxygenase AlkB-like"/>
    <property type="match status" value="1"/>
</dbReference>
<dbReference type="InterPro" id="IPR039740">
    <property type="entry name" value="CNOT10"/>
</dbReference>
<dbReference type="EMBL" id="SDRB02002058">
    <property type="protein sequence ID" value="THG20234.1"/>
    <property type="molecule type" value="Genomic_DNA"/>
</dbReference>
<dbReference type="Proteomes" id="UP000306102">
    <property type="component" value="Unassembled WGS sequence"/>
</dbReference>
<keyword evidence="5" id="KW-1185">Reference proteome</keyword>
<sequence length="869" mass="94965">MTGESSSKVPESAAGDGLAGLLKNLGRDEILEALKVVPTSLASYGYPHCGSVCPIEKTSELSVSSGNGQNSVEFWSANSSSSSVLEKNSQSSTKSTSWSSIRTPEPAGHSGIRNGFVNSSPASVDIKQISLNDGLGVMEEQKERTRFAQIGRKKDYVHIERIDGKATNVLQGLELHTQVFNTEEQKKIVDRVYNLQRMGQNGQLRAKSGRSGIRHGNIGTRHGHVQDTPFDVINYVEKAYCFSLVTQSDNGSSAQQQSSYLVTKSSSLPSNSTATDVSIIDSVANANESLLSRTLSEENLESLISSIDLSGHNLARPSGPQSSNDLSRTPADHSISTGDLRLKLQLYKVRLLLFTRNFKAAKREVKMAMAMNVARGKDSSVALLLKSQLEYARGNYRKAVKLLMASSNRTELGISSIYNNNLGCIYYRLGKYHTSSVFFSKALSNCSSLRKEKLVRLTTFSQDKSLQIIYNCGVQYLACGKPILAARCFQKASLIFYSWPLLWLRIAECCLMALEKGLVKSGVSHSDRSEVKVHVIGKGKWRQLALEDGISGNGQVDFVEKNDWFFGDNKHPNLSVSLARQCLVNALYLLNRSESKYLNSGSPHSSTFEENDESVSDGDSKPPNPVVGSGPFNANGDAKDQKGGNSANTALQSSILDYEEICRRENQMIKQALLADLVYVELELGNPSKALSIARSLLELPECSRIYIFLANIYAAESLCLLNRPKEAAEHLLIYLSGGSNVELPYTEEDCEQWRAEKNVECDELNGGSLTANNSSLDESEDVVFLKPGEACGTVYGNLATVFAVQGDLVQAQRFVMQALSIIPDSPEAIVTAIYVDLMIGKTQEALTKLKQCSRIRFIPGSLTVNGSC</sequence>
<dbReference type="PANTHER" id="PTHR12979">
    <property type="entry name" value="CCR4-NOT TRANSCRIPTION COMPLEX SUBUNIT 10"/>
    <property type="match status" value="1"/>
</dbReference>
<dbReference type="PANTHER" id="PTHR12979:SF5">
    <property type="entry name" value="CCR4-NOT TRANSCRIPTION COMPLEX SUBUNIT 10"/>
    <property type="match status" value="1"/>
</dbReference>
<dbReference type="Gene3D" id="1.25.40.10">
    <property type="entry name" value="Tetratricopeptide repeat domain"/>
    <property type="match status" value="2"/>
</dbReference>
<dbReference type="AlphaFoldDB" id="A0A4S4EUR8"/>
<dbReference type="InterPro" id="IPR011990">
    <property type="entry name" value="TPR-like_helical_dom_sf"/>
</dbReference>
<evidence type="ECO:0000313" key="5">
    <source>
        <dbReference type="Proteomes" id="UP000306102"/>
    </source>
</evidence>
<feature type="compositionally biased region" description="Polar residues" evidence="3">
    <location>
        <begin position="598"/>
        <end position="608"/>
    </location>
</feature>
<evidence type="ECO:0000256" key="1">
    <source>
        <dbReference type="ARBA" id="ARBA00007879"/>
    </source>
</evidence>
<dbReference type="GO" id="GO:0006402">
    <property type="term" value="P:mRNA catabolic process"/>
    <property type="evidence" value="ECO:0007669"/>
    <property type="project" value="TreeGrafter"/>
</dbReference>
<dbReference type="InterPro" id="IPR037151">
    <property type="entry name" value="AlkB-like_sf"/>
</dbReference>
<dbReference type="InterPro" id="IPR019734">
    <property type="entry name" value="TPR_rpt"/>
</dbReference>
<reference evidence="4 5" key="1">
    <citation type="journal article" date="2018" name="Proc. Natl. Acad. Sci. U.S.A.">
        <title>Draft genome sequence of Camellia sinensis var. sinensis provides insights into the evolution of the tea genome and tea quality.</title>
        <authorList>
            <person name="Wei C."/>
            <person name="Yang H."/>
            <person name="Wang S."/>
            <person name="Zhao J."/>
            <person name="Liu C."/>
            <person name="Gao L."/>
            <person name="Xia E."/>
            <person name="Lu Y."/>
            <person name="Tai Y."/>
            <person name="She G."/>
            <person name="Sun J."/>
            <person name="Cao H."/>
            <person name="Tong W."/>
            <person name="Gao Q."/>
            <person name="Li Y."/>
            <person name="Deng W."/>
            <person name="Jiang X."/>
            <person name="Wang W."/>
            <person name="Chen Q."/>
            <person name="Zhang S."/>
            <person name="Li H."/>
            <person name="Wu J."/>
            <person name="Wang P."/>
            <person name="Li P."/>
            <person name="Shi C."/>
            <person name="Zheng F."/>
            <person name="Jian J."/>
            <person name="Huang B."/>
            <person name="Shan D."/>
            <person name="Shi M."/>
            <person name="Fang C."/>
            <person name="Yue Y."/>
            <person name="Li F."/>
            <person name="Li D."/>
            <person name="Wei S."/>
            <person name="Han B."/>
            <person name="Jiang C."/>
            <person name="Yin Y."/>
            <person name="Xia T."/>
            <person name="Zhang Z."/>
            <person name="Bennetzen J.L."/>
            <person name="Zhao S."/>
            <person name="Wan X."/>
        </authorList>
    </citation>
    <scope>NUCLEOTIDE SEQUENCE [LARGE SCALE GENOMIC DNA]</scope>
    <source>
        <strain evidence="5">cv. Shuchazao</strain>
        <tissue evidence="4">Leaf</tissue>
    </source>
</reference>
<accession>A0A4S4EUR8</accession>
<protein>
    <submittedName>
        <fullName evidence="4">Uncharacterized protein</fullName>
    </submittedName>
</protein>
<evidence type="ECO:0000256" key="2">
    <source>
        <dbReference type="ARBA" id="ARBA00010080"/>
    </source>
</evidence>
<comment type="similarity">
    <text evidence="1">Belongs to the alkB family.</text>
</comment>
<feature type="region of interest" description="Disordered" evidence="3">
    <location>
        <begin position="314"/>
        <end position="333"/>
    </location>
</feature>
<dbReference type="STRING" id="542762.A0A4S4EUR8"/>
<organism evidence="4 5">
    <name type="scientific">Camellia sinensis var. sinensis</name>
    <name type="common">China tea</name>
    <dbReference type="NCBI Taxonomy" id="542762"/>
    <lineage>
        <taxon>Eukaryota</taxon>
        <taxon>Viridiplantae</taxon>
        <taxon>Streptophyta</taxon>
        <taxon>Embryophyta</taxon>
        <taxon>Tracheophyta</taxon>
        <taxon>Spermatophyta</taxon>
        <taxon>Magnoliopsida</taxon>
        <taxon>eudicotyledons</taxon>
        <taxon>Gunneridae</taxon>
        <taxon>Pentapetalae</taxon>
        <taxon>asterids</taxon>
        <taxon>Ericales</taxon>
        <taxon>Theaceae</taxon>
        <taxon>Camellia</taxon>
    </lineage>
</organism>
<comment type="similarity">
    <text evidence="2">Belongs to the CNOT10 family.</text>
</comment>
<dbReference type="SMART" id="SM00028">
    <property type="entry name" value="TPR"/>
    <property type="match status" value="3"/>
</dbReference>
<name>A0A4S4EUR8_CAMSN</name>